<keyword evidence="4" id="KW-1185">Reference proteome</keyword>
<protein>
    <submittedName>
        <fullName evidence="3">Uncharacterized protein</fullName>
    </submittedName>
</protein>
<organism evidence="3 4">
    <name type="scientific">Somion occarium</name>
    <dbReference type="NCBI Taxonomy" id="3059160"/>
    <lineage>
        <taxon>Eukaryota</taxon>
        <taxon>Fungi</taxon>
        <taxon>Dikarya</taxon>
        <taxon>Basidiomycota</taxon>
        <taxon>Agaricomycotina</taxon>
        <taxon>Agaricomycetes</taxon>
        <taxon>Polyporales</taxon>
        <taxon>Cerrenaceae</taxon>
        <taxon>Somion</taxon>
    </lineage>
</organism>
<dbReference type="PANTHER" id="PTHR34862">
    <property type="entry name" value="SPARK DOMAIN-CONTAINING PROTEIN"/>
    <property type="match status" value="1"/>
</dbReference>
<evidence type="ECO:0000256" key="2">
    <source>
        <dbReference type="SAM" id="SignalP"/>
    </source>
</evidence>
<evidence type="ECO:0000313" key="3">
    <source>
        <dbReference type="EMBL" id="CAL1707909.1"/>
    </source>
</evidence>
<keyword evidence="1" id="KW-0812">Transmembrane</keyword>
<name>A0ABP1DLT4_9APHY</name>
<reference evidence="4" key="1">
    <citation type="submission" date="2024-04" db="EMBL/GenBank/DDBJ databases">
        <authorList>
            <person name="Shaw F."/>
            <person name="Minotto A."/>
        </authorList>
    </citation>
    <scope>NUCLEOTIDE SEQUENCE [LARGE SCALE GENOMIC DNA]</scope>
</reference>
<keyword evidence="1" id="KW-1133">Transmembrane helix</keyword>
<keyword evidence="2" id="KW-0732">Signal</keyword>
<dbReference type="PANTHER" id="PTHR34862:SF1">
    <property type="entry name" value="SPARK DOMAIN-CONTAINING PROTEIN"/>
    <property type="match status" value="1"/>
</dbReference>
<dbReference type="PROSITE" id="PS51257">
    <property type="entry name" value="PROKAR_LIPOPROTEIN"/>
    <property type="match status" value="1"/>
</dbReference>
<evidence type="ECO:0000313" key="4">
    <source>
        <dbReference type="Proteomes" id="UP001497453"/>
    </source>
</evidence>
<feature type="signal peptide" evidence="2">
    <location>
        <begin position="1"/>
        <end position="21"/>
    </location>
</feature>
<accession>A0ABP1DLT4</accession>
<sequence>MFAKRAVLFSILATGVGLAQSISLSAGCQSTLASLVVSPNSACLNPQALVGIVTADDNASLVNPIDNWLSGQCSQPQCTNETLANIVSTVTAGCQSDLQSLGFGNLSADEITNVVQMAYPTVRKVACLSNQSNNTLCVTETLNNVQSSVGTLSKTELQSLVSQISGGQLPDIPSSTLCTDCTKEGFNIVKTDFPSLVTSNIEGVVTNECSADFVDGSTPSNIEQTANTATATPAGNASGSTMASLPVGIAFSAILTLTSAFALFV</sequence>
<feature type="chain" id="PRO_5045550981" evidence="2">
    <location>
        <begin position="22"/>
        <end position="265"/>
    </location>
</feature>
<gene>
    <name evidence="3" type="ORF">GFSPODELE1_LOCUS6595</name>
</gene>
<proteinExistence type="predicted"/>
<keyword evidence="1" id="KW-0472">Membrane</keyword>
<dbReference type="Proteomes" id="UP001497453">
    <property type="component" value="Chromosome 4"/>
</dbReference>
<dbReference type="EMBL" id="OZ037947">
    <property type="protein sequence ID" value="CAL1707909.1"/>
    <property type="molecule type" value="Genomic_DNA"/>
</dbReference>
<evidence type="ECO:0000256" key="1">
    <source>
        <dbReference type="SAM" id="Phobius"/>
    </source>
</evidence>
<feature type="transmembrane region" description="Helical" evidence="1">
    <location>
        <begin position="243"/>
        <end position="264"/>
    </location>
</feature>